<dbReference type="KEGG" id="ppd:Ppro_1164"/>
<protein>
    <submittedName>
        <fullName evidence="3">Water Stress and Hypersensitive response</fullName>
    </submittedName>
</protein>
<evidence type="ECO:0000313" key="4">
    <source>
        <dbReference type="Proteomes" id="UP000006732"/>
    </source>
</evidence>
<proteinExistence type="inferred from homology"/>
<dbReference type="InterPro" id="IPR045043">
    <property type="entry name" value="Lea14-like"/>
</dbReference>
<dbReference type="PANTHER" id="PTHR31459">
    <property type="match status" value="1"/>
</dbReference>
<dbReference type="InterPro" id="IPR013990">
    <property type="entry name" value="WHy-dom"/>
</dbReference>
<dbReference type="STRING" id="338966.Ppro_1164"/>
<dbReference type="eggNOG" id="COG5608">
    <property type="taxonomic scope" value="Bacteria"/>
</dbReference>
<dbReference type="OrthoDB" id="5396289at2"/>
<dbReference type="SUPFAM" id="SSF117070">
    <property type="entry name" value="LEA14-like"/>
    <property type="match status" value="1"/>
</dbReference>
<dbReference type="AlphaFoldDB" id="A1AN67"/>
<accession>A1AN67</accession>
<comment type="similarity">
    <text evidence="1">Belongs to the LEA type 2 family.</text>
</comment>
<dbReference type="Proteomes" id="UP000006732">
    <property type="component" value="Chromosome"/>
</dbReference>
<dbReference type="GO" id="GO:0009269">
    <property type="term" value="P:response to desiccation"/>
    <property type="evidence" value="ECO:0007669"/>
    <property type="project" value="InterPro"/>
</dbReference>
<evidence type="ECO:0000256" key="1">
    <source>
        <dbReference type="ARBA" id="ARBA00005960"/>
    </source>
</evidence>
<dbReference type="RefSeq" id="WP_011735089.1">
    <property type="nucleotide sequence ID" value="NC_008609.1"/>
</dbReference>
<dbReference type="SMART" id="SM00769">
    <property type="entry name" value="WHy"/>
    <property type="match status" value="1"/>
</dbReference>
<gene>
    <name evidence="3" type="ordered locus">Ppro_1164</name>
</gene>
<dbReference type="InterPro" id="IPR004864">
    <property type="entry name" value="LEA_2"/>
</dbReference>
<sequence>MTARLLRFLLFPLLLLCGCSLLLKEPDVSLTRTSIIGMDTAGADIECALAISNPNSYDLTLQGYSYDLRVMSLPLAAGRLHQPLTLPAGAKTDMRLPIRVKYADLFEIIKRRPDLDRIPYRIQASLLVTTPLGKMDIPVDMSKTFSVPEKYRPNHYLNQLMGIVSLPR</sequence>
<reference evidence="3 4" key="1">
    <citation type="submission" date="2006-10" db="EMBL/GenBank/DDBJ databases">
        <title>Complete sequence of chromosome of Pelobacter propionicus DSM 2379.</title>
        <authorList>
            <consortium name="US DOE Joint Genome Institute"/>
            <person name="Copeland A."/>
            <person name="Lucas S."/>
            <person name="Lapidus A."/>
            <person name="Barry K."/>
            <person name="Detter J.C."/>
            <person name="Glavina del Rio T."/>
            <person name="Hammon N."/>
            <person name="Israni S."/>
            <person name="Dalin E."/>
            <person name="Tice H."/>
            <person name="Pitluck S."/>
            <person name="Saunders E."/>
            <person name="Brettin T."/>
            <person name="Bruce D."/>
            <person name="Han C."/>
            <person name="Tapia R."/>
            <person name="Schmutz J."/>
            <person name="Larimer F."/>
            <person name="Land M."/>
            <person name="Hauser L."/>
            <person name="Kyrpides N."/>
            <person name="Kim E."/>
            <person name="Lovley D."/>
            <person name="Richardson P."/>
        </authorList>
    </citation>
    <scope>NUCLEOTIDE SEQUENCE [LARGE SCALE GENOMIC DNA]</scope>
    <source>
        <strain evidence="4">DSM 2379 / NBRC 103807 / OttBd1</strain>
    </source>
</reference>
<keyword evidence="4" id="KW-1185">Reference proteome</keyword>
<evidence type="ECO:0000259" key="2">
    <source>
        <dbReference type="SMART" id="SM00769"/>
    </source>
</evidence>
<dbReference type="PANTHER" id="PTHR31459:SF2">
    <property type="entry name" value="OS03G0843300 PROTEIN"/>
    <property type="match status" value="1"/>
</dbReference>
<dbReference type="Pfam" id="PF03168">
    <property type="entry name" value="LEA_2"/>
    <property type="match status" value="1"/>
</dbReference>
<dbReference type="EMBL" id="CP000482">
    <property type="protein sequence ID" value="ABK98787.1"/>
    <property type="molecule type" value="Genomic_DNA"/>
</dbReference>
<organism evidence="3 4">
    <name type="scientific">Pelobacter propionicus (strain DSM 2379 / NBRC 103807 / OttBd1)</name>
    <dbReference type="NCBI Taxonomy" id="338966"/>
    <lineage>
        <taxon>Bacteria</taxon>
        <taxon>Pseudomonadati</taxon>
        <taxon>Thermodesulfobacteriota</taxon>
        <taxon>Desulfuromonadia</taxon>
        <taxon>Desulfuromonadales</taxon>
        <taxon>Desulfuromonadaceae</taxon>
        <taxon>Pelobacter</taxon>
    </lineage>
</organism>
<feature type="domain" description="Water stress and hypersensitive response" evidence="2">
    <location>
        <begin position="28"/>
        <end position="145"/>
    </location>
</feature>
<dbReference type="HOGENOM" id="CLU_1592201_0_0_7"/>
<dbReference type="PROSITE" id="PS51257">
    <property type="entry name" value="PROKAR_LIPOPROTEIN"/>
    <property type="match status" value="1"/>
</dbReference>
<name>A1AN67_PELPD</name>
<evidence type="ECO:0000313" key="3">
    <source>
        <dbReference type="EMBL" id="ABK98787.1"/>
    </source>
</evidence>
<dbReference type="Gene3D" id="2.60.40.1820">
    <property type="match status" value="1"/>
</dbReference>